<dbReference type="OrthoDB" id="4023585at2759"/>
<evidence type="ECO:0008006" key="4">
    <source>
        <dbReference type="Google" id="ProtNLM"/>
    </source>
</evidence>
<evidence type="ECO:0000313" key="3">
    <source>
        <dbReference type="Proteomes" id="UP000557566"/>
    </source>
</evidence>
<dbReference type="Proteomes" id="UP000557566">
    <property type="component" value="Unassembled WGS sequence"/>
</dbReference>
<reference evidence="2 3" key="1">
    <citation type="journal article" date="2020" name="Genome Biol. Evol.">
        <title>A new high-quality draft genome assembly of the Chinese cordyceps Ophiocordyceps sinensis.</title>
        <authorList>
            <person name="Shu R."/>
            <person name="Zhang J."/>
            <person name="Meng Q."/>
            <person name="Zhang H."/>
            <person name="Zhou G."/>
            <person name="Li M."/>
            <person name="Wu P."/>
            <person name="Zhao Y."/>
            <person name="Chen C."/>
            <person name="Qin Q."/>
        </authorList>
    </citation>
    <scope>NUCLEOTIDE SEQUENCE [LARGE SCALE GENOMIC DNA]</scope>
    <source>
        <strain evidence="2 3">IOZ07</strain>
    </source>
</reference>
<gene>
    <name evidence="2" type="ORF">G6O67_004883</name>
</gene>
<evidence type="ECO:0000313" key="2">
    <source>
        <dbReference type="EMBL" id="KAF4508518.1"/>
    </source>
</evidence>
<feature type="compositionally biased region" description="Low complexity" evidence="1">
    <location>
        <begin position="94"/>
        <end position="109"/>
    </location>
</feature>
<sequence>MTFLSGKLVRLAGPASRLAATRAAAAPRAFGTSAAVWKSATETVKDGLKAVDRTVSENVVIPGLDAAAKVKEAAQNMTKGEVKGEVKGKAQEMKGQAKGAAQEAAGKAKGTAEEVKRKM</sequence>
<dbReference type="EMBL" id="JAAVMX010000005">
    <property type="protein sequence ID" value="KAF4508518.1"/>
    <property type="molecule type" value="Genomic_DNA"/>
</dbReference>
<organism evidence="2 3">
    <name type="scientific">Ophiocordyceps sinensis</name>
    <dbReference type="NCBI Taxonomy" id="72228"/>
    <lineage>
        <taxon>Eukaryota</taxon>
        <taxon>Fungi</taxon>
        <taxon>Dikarya</taxon>
        <taxon>Ascomycota</taxon>
        <taxon>Pezizomycotina</taxon>
        <taxon>Sordariomycetes</taxon>
        <taxon>Hypocreomycetidae</taxon>
        <taxon>Hypocreales</taxon>
        <taxon>Ophiocordycipitaceae</taxon>
        <taxon>Ophiocordyceps</taxon>
    </lineage>
</organism>
<accession>A0A8H4V5A3</accession>
<feature type="compositionally biased region" description="Basic and acidic residues" evidence="1">
    <location>
        <begin position="110"/>
        <end position="119"/>
    </location>
</feature>
<name>A0A8H4V5A3_9HYPO</name>
<comment type="caution">
    <text evidence="2">The sequence shown here is derived from an EMBL/GenBank/DDBJ whole genome shotgun (WGS) entry which is preliminary data.</text>
</comment>
<proteinExistence type="predicted"/>
<dbReference type="AlphaFoldDB" id="A0A8H4V5A3"/>
<keyword evidence="3" id="KW-1185">Reference proteome</keyword>
<feature type="region of interest" description="Disordered" evidence="1">
    <location>
        <begin position="79"/>
        <end position="119"/>
    </location>
</feature>
<feature type="compositionally biased region" description="Basic and acidic residues" evidence="1">
    <location>
        <begin position="80"/>
        <end position="92"/>
    </location>
</feature>
<evidence type="ECO:0000256" key="1">
    <source>
        <dbReference type="SAM" id="MobiDB-lite"/>
    </source>
</evidence>
<protein>
    <recommendedName>
        <fullName evidence="4">LEA domain protein</fullName>
    </recommendedName>
</protein>